<feature type="transmembrane region" description="Helical" evidence="1">
    <location>
        <begin position="64"/>
        <end position="84"/>
    </location>
</feature>
<keyword evidence="1" id="KW-1133">Transmembrane helix</keyword>
<feature type="transmembrane region" description="Helical" evidence="1">
    <location>
        <begin position="34"/>
        <end position="52"/>
    </location>
</feature>
<gene>
    <name evidence="2" type="ORF">HW564_11390</name>
</gene>
<dbReference type="RefSeq" id="WP_011046772.1">
    <property type="nucleotide sequence ID" value="NZ_CP076685.1"/>
</dbReference>
<dbReference type="OMA" id="PILWEPA"/>
<sequence length="101" mass="11048">MKGPAGEEAGRGPLQPPPVFLERQSYRRRRLMDAARLLPLMGAALFAVPLLWPTDEAGTVRMSAAITYVFGVWAVLIAVSALFGRATRQGGDRQIAQEPER</sequence>
<name>A0A850LJ40_9RHOB</name>
<evidence type="ECO:0000256" key="1">
    <source>
        <dbReference type="SAM" id="Phobius"/>
    </source>
</evidence>
<dbReference type="AlphaFoldDB" id="A0A850LJ40"/>
<keyword evidence="1" id="KW-0812">Transmembrane</keyword>
<dbReference type="EMBL" id="JABXIY010000028">
    <property type="protein sequence ID" value="NVK97525.1"/>
    <property type="molecule type" value="Genomic_DNA"/>
</dbReference>
<evidence type="ECO:0000313" key="2">
    <source>
        <dbReference type="EMBL" id="NVK97525.1"/>
    </source>
</evidence>
<reference evidence="2 3" key="1">
    <citation type="journal article" date="2020" name="Proc. Natl. Acad. Sci. U.S.A.">
        <title>Ecological drivers of bacterial community assembly in synthetic phycospheres.</title>
        <authorList>
            <person name="Fu H."/>
            <person name="Uchimiya M."/>
            <person name="Gore J."/>
            <person name="Moran M.A."/>
        </authorList>
    </citation>
    <scope>NUCLEOTIDE SEQUENCE [LARGE SCALE GENOMIC DNA]</scope>
    <source>
        <strain evidence="2">HF-Din03</strain>
    </source>
</reference>
<keyword evidence="1" id="KW-0472">Membrane</keyword>
<protein>
    <submittedName>
        <fullName evidence="2">Uncharacterized protein</fullName>
    </submittedName>
</protein>
<organism evidence="2 3">
    <name type="scientific">Ruegeria pomeroyi</name>
    <dbReference type="NCBI Taxonomy" id="89184"/>
    <lineage>
        <taxon>Bacteria</taxon>
        <taxon>Pseudomonadati</taxon>
        <taxon>Pseudomonadota</taxon>
        <taxon>Alphaproteobacteria</taxon>
        <taxon>Rhodobacterales</taxon>
        <taxon>Roseobacteraceae</taxon>
        <taxon>Ruegeria</taxon>
    </lineage>
</organism>
<accession>A0A850LJ40</accession>
<proteinExistence type="predicted"/>
<evidence type="ECO:0000313" key="3">
    <source>
        <dbReference type="Proteomes" id="UP000565723"/>
    </source>
</evidence>
<comment type="caution">
    <text evidence="2">The sequence shown here is derived from an EMBL/GenBank/DDBJ whole genome shotgun (WGS) entry which is preliminary data.</text>
</comment>
<dbReference type="Proteomes" id="UP000565723">
    <property type="component" value="Unassembled WGS sequence"/>
</dbReference>